<organism evidence="3 4">
    <name type="scientific">Triparma columacea</name>
    <dbReference type="NCBI Taxonomy" id="722753"/>
    <lineage>
        <taxon>Eukaryota</taxon>
        <taxon>Sar</taxon>
        <taxon>Stramenopiles</taxon>
        <taxon>Ochrophyta</taxon>
        <taxon>Bolidophyceae</taxon>
        <taxon>Parmales</taxon>
        <taxon>Triparmaceae</taxon>
        <taxon>Triparma</taxon>
    </lineage>
</organism>
<feature type="transmembrane region" description="Helical" evidence="2">
    <location>
        <begin position="76"/>
        <end position="94"/>
    </location>
</feature>
<dbReference type="EMBL" id="BRYA01001094">
    <property type="protein sequence ID" value="GMI38827.1"/>
    <property type="molecule type" value="Genomic_DNA"/>
</dbReference>
<dbReference type="SUPFAM" id="SSF50156">
    <property type="entry name" value="PDZ domain-like"/>
    <property type="match status" value="1"/>
</dbReference>
<proteinExistence type="predicted"/>
<accession>A0A9W7G9I1</accession>
<dbReference type="Gene3D" id="2.30.42.10">
    <property type="match status" value="1"/>
</dbReference>
<keyword evidence="2" id="KW-0472">Membrane</keyword>
<keyword evidence="2" id="KW-1133">Transmembrane helix</keyword>
<comment type="caution">
    <text evidence="3">The sequence shown here is derived from an EMBL/GenBank/DDBJ whole genome shotgun (WGS) entry which is preliminary data.</text>
</comment>
<keyword evidence="2" id="KW-0812">Transmembrane</keyword>
<evidence type="ECO:0000313" key="3">
    <source>
        <dbReference type="EMBL" id="GMI38827.1"/>
    </source>
</evidence>
<evidence type="ECO:0008006" key="5">
    <source>
        <dbReference type="Google" id="ProtNLM"/>
    </source>
</evidence>
<reference evidence="4" key="1">
    <citation type="journal article" date="2023" name="Commun. Biol.">
        <title>Genome analysis of Parmales, the sister group of diatoms, reveals the evolutionary specialization of diatoms from phago-mixotrophs to photoautotrophs.</title>
        <authorList>
            <person name="Ban H."/>
            <person name="Sato S."/>
            <person name="Yoshikawa S."/>
            <person name="Yamada K."/>
            <person name="Nakamura Y."/>
            <person name="Ichinomiya M."/>
            <person name="Sato N."/>
            <person name="Blanc-Mathieu R."/>
            <person name="Endo H."/>
            <person name="Kuwata A."/>
            <person name="Ogata H."/>
        </authorList>
    </citation>
    <scope>NUCLEOTIDE SEQUENCE [LARGE SCALE GENOMIC DNA]</scope>
</reference>
<dbReference type="OrthoDB" id="10397535at2759"/>
<keyword evidence="4" id="KW-1185">Reference proteome</keyword>
<dbReference type="Proteomes" id="UP001165065">
    <property type="component" value="Unassembled WGS sequence"/>
</dbReference>
<evidence type="ECO:0000256" key="2">
    <source>
        <dbReference type="SAM" id="Phobius"/>
    </source>
</evidence>
<evidence type="ECO:0000313" key="4">
    <source>
        <dbReference type="Proteomes" id="UP001165065"/>
    </source>
</evidence>
<dbReference type="InterPro" id="IPR036034">
    <property type="entry name" value="PDZ_sf"/>
</dbReference>
<gene>
    <name evidence="3" type="ORF">TrCOL_g4938</name>
</gene>
<dbReference type="AlphaFoldDB" id="A0A9W7G9I1"/>
<feature type="transmembrane region" description="Helical" evidence="2">
    <location>
        <begin position="106"/>
        <end position="125"/>
    </location>
</feature>
<name>A0A9W7G9I1_9STRA</name>
<feature type="compositionally biased region" description="Basic and acidic residues" evidence="1">
    <location>
        <begin position="511"/>
        <end position="528"/>
    </location>
</feature>
<protein>
    <recommendedName>
        <fullName evidence="5">PDZ domain-containing protein</fullName>
    </recommendedName>
</protein>
<evidence type="ECO:0000256" key="1">
    <source>
        <dbReference type="SAM" id="MobiDB-lite"/>
    </source>
</evidence>
<feature type="compositionally biased region" description="Basic and acidic residues" evidence="1">
    <location>
        <begin position="32"/>
        <end position="44"/>
    </location>
</feature>
<feature type="region of interest" description="Disordered" evidence="1">
    <location>
        <begin position="25"/>
        <end position="44"/>
    </location>
</feature>
<sequence>MFWSVFASYFSRVVKRLSLEGKGLASLSNEDSPPKSEAQERRPSMKEAIDMSAQRINRSSTVDKAKHVALLLQMRIVWFLDFIMFGLLTLPFVNGLFDFANELKRYAVILGLASGIPLELISLWIHNKEIRLQSLSDREERSSKIMDDPTFDNYLSTNLCWGKKKGATVKNACCGMPDGFTTLNMLLCNVLLCITIPISIVGMSNEINSTVIDKCLWGVIKRANVHVKVLPIGEASLKLFEFSTSTSIGMKFEEAGGHAVCTKVTHGSRAEAAGIKAGDVIREATGKAMAFNDFNARLRSPTLQFYLQREEGHHVVDGVSTTLSRSSSSLSAMSQPNSSLMSCQSSSLSVSGQLSQQLVMVQMPPNMQAGQTMMFQGPSGPFMTILPAGYATGQTFGVMVPVAGNRNVPRKSIVVKKEDLEGVKGGGDGAKKHDETRLVENASGAETQEGEKSDVAKKHDETKVENASGAETQEVGKSDVAAETEEGEKSDVAAETEEGGKSDVAAETEEGERSDITEEGDRVVERSN</sequence>
<feature type="compositionally biased region" description="Basic and acidic residues" evidence="1">
    <location>
        <begin position="449"/>
        <end position="464"/>
    </location>
</feature>
<feature type="region of interest" description="Disordered" evidence="1">
    <location>
        <begin position="440"/>
        <end position="528"/>
    </location>
</feature>